<comment type="similarity">
    <text evidence="2">Belongs to the NapC/NirT/NrfH family.</text>
</comment>
<evidence type="ECO:0000256" key="9">
    <source>
        <dbReference type="ARBA" id="ARBA00022989"/>
    </source>
</evidence>
<dbReference type="InterPro" id="IPR036280">
    <property type="entry name" value="Multihaem_cyt_sf"/>
</dbReference>
<dbReference type="PIRSF" id="PIRSF000013">
    <property type="entry name" value="4_hem_cytochrm_NapC"/>
    <property type="match status" value="1"/>
</dbReference>
<dbReference type="STRING" id="44742.AXF13_13735"/>
<dbReference type="InterPro" id="IPR038266">
    <property type="entry name" value="NapC/NirT_cytc_sf"/>
</dbReference>
<dbReference type="GO" id="GO:0046872">
    <property type="term" value="F:metal ion binding"/>
    <property type="evidence" value="ECO:0007669"/>
    <property type="project" value="UniProtKB-KW"/>
</dbReference>
<feature type="domain" description="NapC/NirT cytochrome c N-terminal" evidence="16">
    <location>
        <begin position="12"/>
        <end position="142"/>
    </location>
</feature>
<dbReference type="Pfam" id="PF03264">
    <property type="entry name" value="Cytochrom_NNT"/>
    <property type="match status" value="1"/>
</dbReference>
<dbReference type="GO" id="GO:0009061">
    <property type="term" value="P:anaerobic respiration"/>
    <property type="evidence" value="ECO:0007669"/>
    <property type="project" value="TreeGrafter"/>
</dbReference>
<dbReference type="InterPro" id="IPR051174">
    <property type="entry name" value="Cytochrome_c-type_ET"/>
</dbReference>
<feature type="binding site" description="covalent" evidence="13">
    <location>
        <position position="132"/>
    </location>
    <ligand>
        <name>heme</name>
        <dbReference type="ChEBI" id="CHEBI:30413"/>
        <label>4</label>
    </ligand>
</feature>
<evidence type="ECO:0000256" key="2">
    <source>
        <dbReference type="ARBA" id="ARBA00007395"/>
    </source>
</evidence>
<name>A0A109W4W7_9BACT</name>
<evidence type="ECO:0000259" key="16">
    <source>
        <dbReference type="Pfam" id="PF03264"/>
    </source>
</evidence>
<keyword evidence="5 12" id="KW-0349">Heme</keyword>
<dbReference type="KEGG" id="dfi:AXF13_13735"/>
<dbReference type="GO" id="GO:0019333">
    <property type="term" value="P:denitrification pathway"/>
    <property type="evidence" value="ECO:0007669"/>
    <property type="project" value="InterPro"/>
</dbReference>
<dbReference type="InterPro" id="IPR005126">
    <property type="entry name" value="NapC/NirT_cyt_c_N"/>
</dbReference>
<feature type="binding site" description="covalent" evidence="13">
    <location>
        <position position="135"/>
    </location>
    <ligand>
        <name>heme</name>
        <dbReference type="ChEBI" id="CHEBI:30413"/>
        <label>4</label>
    </ligand>
</feature>
<evidence type="ECO:0000256" key="5">
    <source>
        <dbReference type="ARBA" id="ARBA00022617"/>
    </source>
</evidence>
<feature type="transmembrane region" description="Helical" evidence="15">
    <location>
        <begin position="12"/>
        <end position="31"/>
    </location>
</feature>
<evidence type="ECO:0000256" key="1">
    <source>
        <dbReference type="ARBA" id="ARBA00004162"/>
    </source>
</evidence>
<evidence type="ECO:0000313" key="17">
    <source>
        <dbReference type="EMBL" id="AMD91098.1"/>
    </source>
</evidence>
<sequence>MGTPRNGPWLKWLLGGVAVGVVLVGVLAYAMTATDQRPFCASCHIMQEAAVTHKLGTHADRSCNECHAPHNLLAKLPFKAQAGLSDFMGNLSGKDVPYPASVTTRDVVNENCKACHAQTNVNVASMNAKPYCVDCHRNVAHMRHKPISTRTVAYE</sequence>
<feature type="binding site" description="covalent" evidence="13">
    <location>
        <position position="63"/>
    </location>
    <ligand>
        <name>heme</name>
        <dbReference type="ChEBI" id="CHEBI:30413"/>
        <label>2</label>
    </ligand>
</feature>
<comment type="cofactor">
    <cofactor evidence="13">
        <name>heme</name>
        <dbReference type="ChEBI" id="CHEBI:30413"/>
    </cofactor>
    <text evidence="13">Binds 4 heme groups per subunit.</text>
</comment>
<feature type="binding site" description="axial binding residue" evidence="14">
    <location>
        <position position="58"/>
    </location>
    <ligand>
        <name>heme</name>
        <dbReference type="ChEBI" id="CHEBI:30413"/>
        <label>3</label>
    </ligand>
    <ligandPart>
        <name>Fe</name>
        <dbReference type="ChEBI" id="CHEBI:18248"/>
    </ligandPart>
</feature>
<feature type="binding site" description="covalent" evidence="13">
    <location>
        <position position="115"/>
    </location>
    <ligand>
        <name>heme</name>
        <dbReference type="ChEBI" id="CHEBI:30413"/>
        <label>3</label>
    </ligand>
</feature>
<evidence type="ECO:0000256" key="8">
    <source>
        <dbReference type="ARBA" id="ARBA00022982"/>
    </source>
</evidence>
<dbReference type="SUPFAM" id="SSF48695">
    <property type="entry name" value="Multiheme cytochromes"/>
    <property type="match status" value="1"/>
</dbReference>
<proteinExistence type="inferred from homology"/>
<dbReference type="GO" id="GO:0009055">
    <property type="term" value="F:electron transfer activity"/>
    <property type="evidence" value="ECO:0007669"/>
    <property type="project" value="TreeGrafter"/>
</dbReference>
<dbReference type="EMBL" id="CP014229">
    <property type="protein sequence ID" value="AMD91098.1"/>
    <property type="molecule type" value="Genomic_DNA"/>
</dbReference>
<organism evidence="17 18">
    <name type="scientific">Desulfovibrio fairfieldensis</name>
    <dbReference type="NCBI Taxonomy" id="44742"/>
    <lineage>
        <taxon>Bacteria</taxon>
        <taxon>Pseudomonadati</taxon>
        <taxon>Thermodesulfobacteriota</taxon>
        <taxon>Desulfovibrionia</taxon>
        <taxon>Desulfovibrionales</taxon>
        <taxon>Desulfovibrionaceae</taxon>
        <taxon>Desulfovibrio</taxon>
    </lineage>
</organism>
<evidence type="ECO:0000256" key="3">
    <source>
        <dbReference type="ARBA" id="ARBA00022448"/>
    </source>
</evidence>
<feature type="binding site" description="axial binding residue" evidence="14">
    <location>
        <position position="67"/>
    </location>
    <ligand>
        <name>heme</name>
        <dbReference type="ChEBI" id="CHEBI:30413"/>
        <label>2</label>
    </ligand>
    <ligandPart>
        <name>Fe</name>
        <dbReference type="ChEBI" id="CHEBI:18248"/>
    </ligandPart>
</feature>
<keyword evidence="10 12" id="KW-0408">Iron</keyword>
<comment type="PTM">
    <text evidence="12">Binds 4 heme groups per subunit.</text>
</comment>
<keyword evidence="9 15" id="KW-1133">Transmembrane helix</keyword>
<dbReference type="GO" id="GO:0020037">
    <property type="term" value="F:heme binding"/>
    <property type="evidence" value="ECO:0007669"/>
    <property type="project" value="InterPro"/>
</dbReference>
<evidence type="ECO:0000256" key="10">
    <source>
        <dbReference type="ARBA" id="ARBA00023004"/>
    </source>
</evidence>
<feature type="binding site" description="axial binding residue" evidence="14">
    <location>
        <position position="116"/>
    </location>
    <ligand>
        <name>heme</name>
        <dbReference type="ChEBI" id="CHEBI:30413"/>
        <label>3</label>
    </ligand>
    <ligandPart>
        <name>Fe</name>
        <dbReference type="ChEBI" id="CHEBI:18248"/>
    </ligandPart>
</feature>
<keyword evidence="4" id="KW-1003">Cell membrane</keyword>
<dbReference type="PANTHER" id="PTHR30333:SF1">
    <property type="entry name" value="CYTOCHROME C-TYPE PROTEIN NAPC"/>
    <property type="match status" value="1"/>
</dbReference>
<feature type="binding site" description="axial binding residue" evidence="14">
    <location>
        <position position="46"/>
    </location>
    <ligand>
        <name>heme</name>
        <dbReference type="ChEBI" id="CHEBI:30413"/>
        <label>1</label>
    </ligand>
    <ligandPart>
        <name>Fe</name>
        <dbReference type="ChEBI" id="CHEBI:18248"/>
    </ligandPart>
</feature>
<dbReference type="GO" id="GO:0005886">
    <property type="term" value="C:plasma membrane"/>
    <property type="evidence" value="ECO:0007669"/>
    <property type="project" value="UniProtKB-SubCell"/>
</dbReference>
<feature type="binding site" description="axial binding residue" evidence="14">
    <location>
        <position position="141"/>
    </location>
    <ligand>
        <name>heme</name>
        <dbReference type="ChEBI" id="CHEBI:30413"/>
        <label>2</label>
    </ligand>
    <ligandPart>
        <name>Fe</name>
        <dbReference type="ChEBI" id="CHEBI:18248"/>
    </ligandPart>
</feature>
<feature type="binding site" description="covalent" evidence="13">
    <location>
        <position position="112"/>
    </location>
    <ligand>
        <name>heme</name>
        <dbReference type="ChEBI" id="CHEBI:30413"/>
        <label>3</label>
    </ligand>
</feature>
<feature type="binding site" description="axial binding residue" evidence="14">
    <location>
        <position position="136"/>
    </location>
    <ligand>
        <name>heme</name>
        <dbReference type="ChEBI" id="CHEBI:30413"/>
        <label>4</label>
    </ligand>
    <ligandPart>
        <name>Fe</name>
        <dbReference type="ChEBI" id="CHEBI:18248"/>
    </ligandPart>
</feature>
<evidence type="ECO:0000256" key="7">
    <source>
        <dbReference type="ARBA" id="ARBA00022723"/>
    </source>
</evidence>
<dbReference type="PANTHER" id="PTHR30333">
    <property type="entry name" value="CYTOCHROME C-TYPE PROTEIN"/>
    <property type="match status" value="1"/>
</dbReference>
<keyword evidence="6 15" id="KW-0812">Transmembrane</keyword>
<evidence type="ECO:0000256" key="13">
    <source>
        <dbReference type="PIRSR" id="PIRSR000013-1"/>
    </source>
</evidence>
<feature type="binding site" description="covalent" evidence="13">
    <location>
        <position position="66"/>
    </location>
    <ligand>
        <name>heme</name>
        <dbReference type="ChEBI" id="CHEBI:30413"/>
        <label>2</label>
    </ligand>
</feature>
<keyword evidence="7 12" id="KW-0479">Metal-binding</keyword>
<dbReference type="AlphaFoldDB" id="A0A109W4W7"/>
<keyword evidence="8 12" id="KW-0249">Electron transport</keyword>
<keyword evidence="11 15" id="KW-0472">Membrane</keyword>
<evidence type="ECO:0000256" key="12">
    <source>
        <dbReference type="PIRNR" id="PIRNR000013"/>
    </source>
</evidence>
<dbReference type="Proteomes" id="UP000069241">
    <property type="component" value="Chromosome"/>
</dbReference>
<feature type="binding site" description="covalent" evidence="13">
    <location>
        <position position="43"/>
    </location>
    <ligand>
        <name>heme</name>
        <dbReference type="ChEBI" id="CHEBI:30413"/>
        <label>1</label>
    </ligand>
</feature>
<dbReference type="Gene3D" id="1.10.3820.10">
    <property type="entry name" value="Di-heme elbow motif domain"/>
    <property type="match status" value="1"/>
</dbReference>
<dbReference type="InterPro" id="IPR024717">
    <property type="entry name" value="NapC/NirT/NrfH"/>
</dbReference>
<feature type="binding site" evidence="13">
    <location>
        <position position="64"/>
    </location>
    <ligand>
        <name>a menaquinol</name>
        <dbReference type="ChEBI" id="CHEBI:18151"/>
    </ligand>
</feature>
<reference evidence="18" key="1">
    <citation type="submission" date="2016-02" db="EMBL/GenBank/DDBJ databases">
        <authorList>
            <person name="Holder M.E."/>
            <person name="Ajami N.J."/>
            <person name="Petrosino J.F."/>
        </authorList>
    </citation>
    <scope>NUCLEOTIDE SEQUENCE [LARGE SCALE GENOMIC DNA]</scope>
    <source>
        <strain evidence="18">CCUG 45958</strain>
    </source>
</reference>
<evidence type="ECO:0000256" key="14">
    <source>
        <dbReference type="PIRSR" id="PIRSR000013-2"/>
    </source>
</evidence>
<gene>
    <name evidence="17" type="ORF">AXF13_13735</name>
</gene>
<accession>A0A109W4W7</accession>
<feature type="binding site" description="covalent" evidence="13">
    <location>
        <position position="40"/>
    </location>
    <ligand>
        <name>heme</name>
        <dbReference type="ChEBI" id="CHEBI:30413"/>
        <label>1</label>
    </ligand>
</feature>
<evidence type="ECO:0000256" key="4">
    <source>
        <dbReference type="ARBA" id="ARBA00022475"/>
    </source>
</evidence>
<protein>
    <recommendedName>
        <fullName evidence="12">Cytochrome c-type protein</fullName>
    </recommendedName>
</protein>
<keyword evidence="18" id="KW-1185">Reference proteome</keyword>
<evidence type="ECO:0000313" key="18">
    <source>
        <dbReference type="Proteomes" id="UP000069241"/>
    </source>
</evidence>
<evidence type="ECO:0000256" key="6">
    <source>
        <dbReference type="ARBA" id="ARBA00022692"/>
    </source>
</evidence>
<dbReference type="RefSeq" id="WP_008682949.1">
    <property type="nucleotide sequence ID" value="NZ_CP014229.1"/>
</dbReference>
<evidence type="ECO:0000256" key="11">
    <source>
        <dbReference type="ARBA" id="ARBA00023136"/>
    </source>
</evidence>
<keyword evidence="3 12" id="KW-0813">Transport</keyword>
<evidence type="ECO:0000256" key="15">
    <source>
        <dbReference type="SAM" id="Phobius"/>
    </source>
</evidence>
<comment type="subcellular location">
    <subcellularLocation>
        <location evidence="1">Cell membrane</location>
        <topology evidence="1">Single-pass membrane protein</topology>
    </subcellularLocation>
</comment>